<dbReference type="eggNOG" id="arCOG02742">
    <property type="taxonomic scope" value="Archaea"/>
</dbReference>
<protein>
    <submittedName>
        <fullName evidence="3">Hypothetical membrane protein, conserved, containing DUF58 domain</fullName>
    </submittedName>
</protein>
<evidence type="ECO:0000313" key="3">
    <source>
        <dbReference type="EMBL" id="BAD86034.1"/>
    </source>
</evidence>
<proteinExistence type="predicted"/>
<reference evidence="3 4" key="1">
    <citation type="journal article" date="2005" name="Genome Res.">
        <title>Complete genome sequence of the hyperthermophilic archaeon Thermococcus kodakaraensis KOD1 and comparison with Pyrococcus genomes.</title>
        <authorList>
            <person name="Fukui T."/>
            <person name="Atomi H."/>
            <person name="Kanai T."/>
            <person name="Matsumi R."/>
            <person name="Fujiwara S."/>
            <person name="Imanaka T."/>
        </authorList>
    </citation>
    <scope>NUCLEOTIDE SEQUENCE [LARGE SCALE GENOMIC DNA]</scope>
    <source>
        <strain evidence="4">ATCC BAA-918 / JCM 12380 / KOD1</strain>
    </source>
</reference>
<dbReference type="EnsemblBacteria" id="BAD86034">
    <property type="protein sequence ID" value="BAD86034"/>
    <property type="gene ID" value="TK1845"/>
</dbReference>
<feature type="domain" description="DUF58" evidence="2">
    <location>
        <begin position="225"/>
        <end position="374"/>
    </location>
</feature>
<dbReference type="PATRIC" id="fig|69014.16.peg.1802"/>
<dbReference type="PANTHER" id="PTHR33608">
    <property type="entry name" value="BLL2464 PROTEIN"/>
    <property type="match status" value="1"/>
</dbReference>
<dbReference type="GeneID" id="78448376"/>
<dbReference type="STRING" id="69014.TK1845"/>
<evidence type="ECO:0000259" key="2">
    <source>
        <dbReference type="Pfam" id="PF01882"/>
    </source>
</evidence>
<dbReference type="RefSeq" id="WP_011250796.1">
    <property type="nucleotide sequence ID" value="NC_006624.1"/>
</dbReference>
<feature type="transmembrane region" description="Helical" evidence="1">
    <location>
        <begin position="38"/>
        <end position="55"/>
    </location>
</feature>
<dbReference type="InParanoid" id="Q5JEK4"/>
<feature type="transmembrane region" description="Helical" evidence="1">
    <location>
        <begin position="61"/>
        <end position="78"/>
    </location>
</feature>
<dbReference type="AlphaFoldDB" id="Q5JEK4"/>
<name>Q5JEK4_THEKO</name>
<dbReference type="PhylomeDB" id="Q5JEK4"/>
<dbReference type="KEGG" id="tko:TK1845"/>
<evidence type="ECO:0000313" key="4">
    <source>
        <dbReference type="Proteomes" id="UP000000536"/>
    </source>
</evidence>
<sequence>MLQWSIGGLPQLPYQPGSLPPGERKIEPPKGVAPTAKFALLVISAWVIPIVAFFLLRWELVYLVLPYVTLISVEYLLFKPRGEVKIWRVVPHDRFLEEEEVEVELHVVPEFDVENLVVRDLVPEELEVVSGNPEKVFCLSAGEEGILRYRVRMKRGVHNFEGVRVSYRDPLGFFSGDVLVELFTEVVGVPRIYDIPTPYSTRGTKITIGPLPSPRLGEGLEFHAVREYRPGDPLKIINWKATARTGEIMANEFESERKVDVVFVVDASRANAPVLDYQVRAAASLMLNALNDGTSFGLLLAEETPLWVRVDYGKRHFFKCVDFLSTAKPGSNDIILYQVEHLARVAFPLRAQIVYFSPLLTSESRETLRILGEMGYKVVVISPNPNSLYTPSTEEEEVAMRLVELRRKALLRELSTYGLIIDWDVKKPLKAAIAEVIKV</sequence>
<dbReference type="HOGENOM" id="CLU_052321_2_0_2"/>
<accession>Q5JEK4</accession>
<dbReference type="PANTHER" id="PTHR33608:SF6">
    <property type="entry name" value="BLL2464 PROTEIN"/>
    <property type="match status" value="1"/>
</dbReference>
<gene>
    <name evidence="3" type="ordered locus">TK1845</name>
</gene>
<dbReference type="EMBL" id="AP006878">
    <property type="protein sequence ID" value="BAD86034.1"/>
    <property type="molecule type" value="Genomic_DNA"/>
</dbReference>
<keyword evidence="4" id="KW-1185">Reference proteome</keyword>
<keyword evidence="1" id="KW-0812">Transmembrane</keyword>
<dbReference type="Pfam" id="PF01882">
    <property type="entry name" value="DUF58"/>
    <property type="match status" value="1"/>
</dbReference>
<dbReference type="OrthoDB" id="31512at2157"/>
<dbReference type="InterPro" id="IPR002881">
    <property type="entry name" value="DUF58"/>
</dbReference>
<keyword evidence="1" id="KW-0472">Membrane</keyword>
<keyword evidence="1" id="KW-1133">Transmembrane helix</keyword>
<organism evidence="3 4">
    <name type="scientific">Thermococcus kodakarensis (strain ATCC BAA-918 / JCM 12380 / KOD1)</name>
    <name type="common">Pyrococcus kodakaraensis (strain KOD1)</name>
    <dbReference type="NCBI Taxonomy" id="69014"/>
    <lineage>
        <taxon>Archaea</taxon>
        <taxon>Methanobacteriati</taxon>
        <taxon>Methanobacteriota</taxon>
        <taxon>Thermococci</taxon>
        <taxon>Thermococcales</taxon>
        <taxon>Thermococcaceae</taxon>
        <taxon>Thermococcus</taxon>
    </lineage>
</organism>
<dbReference type="Proteomes" id="UP000000536">
    <property type="component" value="Chromosome"/>
</dbReference>
<evidence type="ECO:0000256" key="1">
    <source>
        <dbReference type="SAM" id="Phobius"/>
    </source>
</evidence>